<evidence type="ECO:0000313" key="2">
    <source>
        <dbReference type="EMBL" id="GFY04615.1"/>
    </source>
</evidence>
<feature type="region of interest" description="Disordered" evidence="1">
    <location>
        <begin position="1"/>
        <end position="38"/>
    </location>
</feature>
<dbReference type="EMBL" id="BMAU01021244">
    <property type="protein sequence ID" value="GFY04615.1"/>
    <property type="molecule type" value="Genomic_DNA"/>
</dbReference>
<feature type="compositionally biased region" description="Basic and acidic residues" evidence="1">
    <location>
        <begin position="19"/>
        <end position="30"/>
    </location>
</feature>
<evidence type="ECO:0000313" key="3">
    <source>
        <dbReference type="Proteomes" id="UP000887159"/>
    </source>
</evidence>
<comment type="caution">
    <text evidence="2">The sequence shown here is derived from an EMBL/GenBank/DDBJ whole genome shotgun (WGS) entry which is preliminary data.</text>
</comment>
<organism evidence="2 3">
    <name type="scientific">Trichonephila clavipes</name>
    <name type="common">Golden silk orbweaver</name>
    <name type="synonym">Nephila clavipes</name>
    <dbReference type="NCBI Taxonomy" id="2585209"/>
    <lineage>
        <taxon>Eukaryota</taxon>
        <taxon>Metazoa</taxon>
        <taxon>Ecdysozoa</taxon>
        <taxon>Arthropoda</taxon>
        <taxon>Chelicerata</taxon>
        <taxon>Arachnida</taxon>
        <taxon>Araneae</taxon>
        <taxon>Araneomorphae</taxon>
        <taxon>Entelegynae</taxon>
        <taxon>Araneoidea</taxon>
        <taxon>Nephilidae</taxon>
        <taxon>Trichonephila</taxon>
    </lineage>
</organism>
<evidence type="ECO:0000256" key="1">
    <source>
        <dbReference type="SAM" id="MobiDB-lite"/>
    </source>
</evidence>
<protein>
    <submittedName>
        <fullName evidence="2">Uncharacterized protein</fullName>
    </submittedName>
</protein>
<accession>A0A8X6S4U0</accession>
<keyword evidence="3" id="KW-1185">Reference proteome</keyword>
<gene>
    <name evidence="2" type="ORF">TNCV_4416981</name>
</gene>
<reference evidence="2" key="1">
    <citation type="submission" date="2020-08" db="EMBL/GenBank/DDBJ databases">
        <title>Multicomponent nature underlies the extraordinary mechanical properties of spider dragline silk.</title>
        <authorList>
            <person name="Kono N."/>
            <person name="Nakamura H."/>
            <person name="Mori M."/>
            <person name="Yoshida Y."/>
            <person name="Ohtoshi R."/>
            <person name="Malay A.D."/>
            <person name="Moran D.A.P."/>
            <person name="Tomita M."/>
            <person name="Numata K."/>
            <person name="Arakawa K."/>
        </authorList>
    </citation>
    <scope>NUCLEOTIDE SEQUENCE</scope>
</reference>
<dbReference type="Proteomes" id="UP000887159">
    <property type="component" value="Unassembled WGS sequence"/>
</dbReference>
<proteinExistence type="predicted"/>
<sequence>MWTSVKRRHLSWHPLSPELPHHKENIEPRQVKRATAPSKRDVFSGSWMRVRDTCNEFVTMTTRLPQPPEFLNKE</sequence>
<feature type="compositionally biased region" description="Basic residues" evidence="1">
    <location>
        <begin position="1"/>
        <end position="11"/>
    </location>
</feature>
<dbReference type="AlphaFoldDB" id="A0A8X6S4U0"/>
<name>A0A8X6S4U0_TRICX</name>